<evidence type="ECO:0000313" key="2">
    <source>
        <dbReference type="Proteomes" id="UP000488299"/>
    </source>
</evidence>
<proteinExistence type="predicted"/>
<evidence type="ECO:0000313" key="1">
    <source>
        <dbReference type="EMBL" id="KAB7726448.1"/>
    </source>
</evidence>
<dbReference type="RefSeq" id="WP_019991106.1">
    <property type="nucleotide sequence ID" value="NZ_WELI01000015.1"/>
</dbReference>
<keyword evidence="2" id="KW-1185">Reference proteome</keyword>
<sequence>MRAPYSERAKAILNNPDTAKQLTEWLKSGQTTGKILYIDEQQQPRTVIASRTNRPEATHGDEPRLLTLWERIKGFMAVLLGALVNPFGS</sequence>
<protein>
    <submittedName>
        <fullName evidence="1">Uncharacterized protein</fullName>
    </submittedName>
</protein>
<organism evidence="1 2">
    <name type="scientific">Rudanella paleaurantiibacter</name>
    <dbReference type="NCBI Taxonomy" id="2614655"/>
    <lineage>
        <taxon>Bacteria</taxon>
        <taxon>Pseudomonadati</taxon>
        <taxon>Bacteroidota</taxon>
        <taxon>Cytophagia</taxon>
        <taxon>Cytophagales</taxon>
        <taxon>Cytophagaceae</taxon>
        <taxon>Rudanella</taxon>
    </lineage>
</organism>
<dbReference type="EMBL" id="WELI01000015">
    <property type="protein sequence ID" value="KAB7726448.1"/>
    <property type="molecule type" value="Genomic_DNA"/>
</dbReference>
<accession>A0A7J5TSQ6</accession>
<gene>
    <name evidence="1" type="ORF">F5984_24310</name>
</gene>
<dbReference type="AlphaFoldDB" id="A0A7J5TSQ6"/>
<name>A0A7J5TSQ6_9BACT</name>
<dbReference type="Proteomes" id="UP000488299">
    <property type="component" value="Unassembled WGS sequence"/>
</dbReference>
<comment type="caution">
    <text evidence="1">The sequence shown here is derived from an EMBL/GenBank/DDBJ whole genome shotgun (WGS) entry which is preliminary data.</text>
</comment>
<reference evidence="1 2" key="1">
    <citation type="submission" date="2019-10" db="EMBL/GenBank/DDBJ databases">
        <title>Rudanella paleaurantiibacter sp. nov., isolated from sludge.</title>
        <authorList>
            <person name="Xu S.Q."/>
        </authorList>
    </citation>
    <scope>NUCLEOTIDE SEQUENCE [LARGE SCALE GENOMIC DNA]</scope>
    <source>
        <strain evidence="1 2">HX-22-17</strain>
    </source>
</reference>